<protein>
    <recommendedName>
        <fullName evidence="8">Rhodopsin domain-containing protein</fullName>
    </recommendedName>
</protein>
<dbReference type="GeneID" id="63767433"/>
<reference evidence="10" key="1">
    <citation type="journal article" date="2017" name="Genome Biol.">
        <title>Comparative genomics reveals high biological diversity and specific adaptations in the industrially and medically important fungal genus Aspergillus.</title>
        <authorList>
            <person name="de Vries R.P."/>
            <person name="Riley R."/>
            <person name="Wiebenga A."/>
            <person name="Aguilar-Osorio G."/>
            <person name="Amillis S."/>
            <person name="Uchima C.A."/>
            <person name="Anderluh G."/>
            <person name="Asadollahi M."/>
            <person name="Askin M."/>
            <person name="Barry K."/>
            <person name="Battaglia E."/>
            <person name="Bayram O."/>
            <person name="Benocci T."/>
            <person name="Braus-Stromeyer S.A."/>
            <person name="Caldana C."/>
            <person name="Canovas D."/>
            <person name="Cerqueira G.C."/>
            <person name="Chen F."/>
            <person name="Chen W."/>
            <person name="Choi C."/>
            <person name="Clum A."/>
            <person name="Dos Santos R.A."/>
            <person name="Damasio A.R."/>
            <person name="Diallinas G."/>
            <person name="Emri T."/>
            <person name="Fekete E."/>
            <person name="Flipphi M."/>
            <person name="Freyberg S."/>
            <person name="Gallo A."/>
            <person name="Gournas C."/>
            <person name="Habgood R."/>
            <person name="Hainaut M."/>
            <person name="Harispe M.L."/>
            <person name="Henrissat B."/>
            <person name="Hilden K.S."/>
            <person name="Hope R."/>
            <person name="Hossain A."/>
            <person name="Karabika E."/>
            <person name="Karaffa L."/>
            <person name="Karanyi Z."/>
            <person name="Krasevec N."/>
            <person name="Kuo A."/>
            <person name="Kusch H."/>
            <person name="LaButti K."/>
            <person name="Lagendijk E.L."/>
            <person name="Lapidus A."/>
            <person name="Levasseur A."/>
            <person name="Lindquist E."/>
            <person name="Lipzen A."/>
            <person name="Logrieco A.F."/>
            <person name="MacCabe A."/>
            <person name="Maekelae M.R."/>
            <person name="Malavazi I."/>
            <person name="Melin P."/>
            <person name="Meyer V."/>
            <person name="Mielnichuk N."/>
            <person name="Miskei M."/>
            <person name="Molnar A.P."/>
            <person name="Mule G."/>
            <person name="Ngan C.Y."/>
            <person name="Orejas M."/>
            <person name="Orosz E."/>
            <person name="Ouedraogo J.P."/>
            <person name="Overkamp K.M."/>
            <person name="Park H.-S."/>
            <person name="Perrone G."/>
            <person name="Piumi F."/>
            <person name="Punt P.J."/>
            <person name="Ram A.F."/>
            <person name="Ramon A."/>
            <person name="Rauscher S."/>
            <person name="Record E."/>
            <person name="Riano-Pachon D.M."/>
            <person name="Robert V."/>
            <person name="Roehrig J."/>
            <person name="Ruller R."/>
            <person name="Salamov A."/>
            <person name="Salih N.S."/>
            <person name="Samson R.A."/>
            <person name="Sandor E."/>
            <person name="Sanguinetti M."/>
            <person name="Schuetze T."/>
            <person name="Sepcic K."/>
            <person name="Shelest E."/>
            <person name="Sherlock G."/>
            <person name="Sophianopoulou V."/>
            <person name="Squina F.M."/>
            <person name="Sun H."/>
            <person name="Susca A."/>
            <person name="Todd R.B."/>
            <person name="Tsang A."/>
            <person name="Unkles S.E."/>
            <person name="van de Wiele N."/>
            <person name="van Rossen-Uffink D."/>
            <person name="Oliveira J.V."/>
            <person name="Vesth T.C."/>
            <person name="Visser J."/>
            <person name="Yu J.-H."/>
            <person name="Zhou M."/>
            <person name="Andersen M.R."/>
            <person name="Archer D.B."/>
            <person name="Baker S.E."/>
            <person name="Benoit I."/>
            <person name="Brakhage A.A."/>
            <person name="Braus G.H."/>
            <person name="Fischer R."/>
            <person name="Frisvad J.C."/>
            <person name="Goldman G.H."/>
            <person name="Houbraken J."/>
            <person name="Oakley B."/>
            <person name="Pocsi I."/>
            <person name="Scazzocchio C."/>
            <person name="Seiboth B."/>
            <person name="vanKuyk P.A."/>
            <person name="Wortman J."/>
            <person name="Dyer P.S."/>
            <person name="Grigoriev I.V."/>
        </authorList>
    </citation>
    <scope>NUCLEOTIDE SEQUENCE [LARGE SCALE GENOMIC DNA]</scope>
    <source>
        <strain evidence="10">CBS 593.65</strain>
    </source>
</reference>
<keyword evidence="3 7" id="KW-1133">Transmembrane helix</keyword>
<evidence type="ECO:0000259" key="8">
    <source>
        <dbReference type="Pfam" id="PF20684"/>
    </source>
</evidence>
<feature type="compositionally biased region" description="Polar residues" evidence="6">
    <location>
        <begin position="400"/>
        <end position="412"/>
    </location>
</feature>
<dbReference type="PANTHER" id="PTHR33048">
    <property type="entry name" value="PTH11-LIKE INTEGRAL MEMBRANE PROTEIN (AFU_ORTHOLOGUE AFUA_5G11245)"/>
    <property type="match status" value="1"/>
</dbReference>
<dbReference type="OrthoDB" id="5429740at2759"/>
<dbReference type="AlphaFoldDB" id="A0A1L9TYH1"/>
<evidence type="ECO:0000256" key="6">
    <source>
        <dbReference type="SAM" id="MobiDB-lite"/>
    </source>
</evidence>
<evidence type="ECO:0000313" key="10">
    <source>
        <dbReference type="Proteomes" id="UP000184356"/>
    </source>
</evidence>
<dbReference type="GO" id="GO:0016020">
    <property type="term" value="C:membrane"/>
    <property type="evidence" value="ECO:0007669"/>
    <property type="project" value="UniProtKB-SubCell"/>
</dbReference>
<feature type="transmembrane region" description="Helical" evidence="7">
    <location>
        <begin position="137"/>
        <end position="159"/>
    </location>
</feature>
<feature type="domain" description="Rhodopsin" evidence="8">
    <location>
        <begin position="52"/>
        <end position="229"/>
    </location>
</feature>
<feature type="region of interest" description="Disordered" evidence="6">
    <location>
        <begin position="353"/>
        <end position="413"/>
    </location>
</feature>
<name>A0A1L9TYH1_9EURO</name>
<feature type="transmembrane region" description="Helical" evidence="7">
    <location>
        <begin position="59"/>
        <end position="83"/>
    </location>
</feature>
<evidence type="ECO:0000256" key="7">
    <source>
        <dbReference type="SAM" id="Phobius"/>
    </source>
</evidence>
<comment type="subcellular location">
    <subcellularLocation>
        <location evidence="1">Membrane</location>
        <topology evidence="1">Multi-pass membrane protein</topology>
    </subcellularLocation>
</comment>
<accession>A0A1L9TYH1</accession>
<dbReference type="VEuPathDB" id="FungiDB:ASPSYDRAFT_84493"/>
<feature type="transmembrane region" description="Helical" evidence="7">
    <location>
        <begin position="15"/>
        <end position="36"/>
    </location>
</feature>
<organism evidence="9 10">
    <name type="scientific">Aspergillus sydowii CBS 593.65</name>
    <dbReference type="NCBI Taxonomy" id="1036612"/>
    <lineage>
        <taxon>Eukaryota</taxon>
        <taxon>Fungi</taxon>
        <taxon>Dikarya</taxon>
        <taxon>Ascomycota</taxon>
        <taxon>Pezizomycotina</taxon>
        <taxon>Eurotiomycetes</taxon>
        <taxon>Eurotiomycetidae</taxon>
        <taxon>Eurotiales</taxon>
        <taxon>Aspergillaceae</taxon>
        <taxon>Aspergillus</taxon>
        <taxon>Aspergillus subgen. Nidulantes</taxon>
    </lineage>
</organism>
<keyword evidence="10" id="KW-1185">Reference proteome</keyword>
<evidence type="ECO:0000256" key="3">
    <source>
        <dbReference type="ARBA" id="ARBA00022989"/>
    </source>
</evidence>
<feature type="transmembrane region" description="Helical" evidence="7">
    <location>
        <begin position="103"/>
        <end position="125"/>
    </location>
</feature>
<sequence>MSSQEEEDPSYGEPFVYACWALTGLVSVALIFRYAVKAWASRVLPTVSSPTRIWGAEDLLFMIGYGFDIAHIVLIQISLDYGLGRHIWFLTDEQRIGAMKYDFLSQPLAVTASMFSRCGMTWFLYTCFSSLDRQIRMAIIVGMTTQIVANSVTVLQIVLQCGPNPYYVTNRGAYFHYMWDGVPADGSVVCQSPNVQTTIGFVQGGFNTTVDFFLTILSAMQLWQFSIRTVDHTPEGSNSFLSRFKRMPRQAKKRRIWQTVVLSGPLALSGCASIVKTYVCVTQIDLKGVYMRRTWNGTDRHSTQLLKSLGERNDFTHNIMSFVLWVKIENYCILLATCGPIIRLFVRVIFNNNSSSSSSSKKKNLSTGKYGYLSNSRGRQSPFDGRGDSSGGGSDRDPCSQRNSNHSQTQTHGPILMSAFGDKTIAENALDCNHVHGDGRPSTGLARRGTTASMTTTIGAARPRASMSNSKMRRCDDDKESEEGGGNGVTVKTDITVQIDEDGASTTGLVPPRYDK</sequence>
<dbReference type="InterPro" id="IPR052337">
    <property type="entry name" value="SAT4-like"/>
</dbReference>
<dbReference type="Proteomes" id="UP000184356">
    <property type="component" value="Unassembled WGS sequence"/>
</dbReference>
<keyword evidence="2 7" id="KW-0812">Transmembrane</keyword>
<dbReference type="PANTHER" id="PTHR33048:SF129">
    <property type="entry name" value="INTEGRAL MEMBRANE PROTEIN-RELATED"/>
    <property type="match status" value="1"/>
</dbReference>
<dbReference type="EMBL" id="KV878582">
    <property type="protein sequence ID" value="OJJ64486.1"/>
    <property type="molecule type" value="Genomic_DNA"/>
</dbReference>
<feature type="region of interest" description="Disordered" evidence="6">
    <location>
        <begin position="462"/>
        <end position="494"/>
    </location>
</feature>
<keyword evidence="4 7" id="KW-0472">Membrane</keyword>
<proteinExistence type="inferred from homology"/>
<evidence type="ECO:0000256" key="5">
    <source>
        <dbReference type="ARBA" id="ARBA00038359"/>
    </source>
</evidence>
<comment type="similarity">
    <text evidence="5">Belongs to the SAT4 family.</text>
</comment>
<evidence type="ECO:0000313" key="9">
    <source>
        <dbReference type="EMBL" id="OJJ64486.1"/>
    </source>
</evidence>
<dbReference type="InterPro" id="IPR049326">
    <property type="entry name" value="Rhodopsin_dom_fungi"/>
</dbReference>
<dbReference type="RefSeq" id="XP_040708292.1">
    <property type="nucleotide sequence ID" value="XM_040851360.1"/>
</dbReference>
<evidence type="ECO:0000256" key="2">
    <source>
        <dbReference type="ARBA" id="ARBA00022692"/>
    </source>
</evidence>
<dbReference type="Pfam" id="PF20684">
    <property type="entry name" value="Fung_rhodopsin"/>
    <property type="match status" value="1"/>
</dbReference>
<evidence type="ECO:0000256" key="4">
    <source>
        <dbReference type="ARBA" id="ARBA00023136"/>
    </source>
</evidence>
<evidence type="ECO:0000256" key="1">
    <source>
        <dbReference type="ARBA" id="ARBA00004141"/>
    </source>
</evidence>
<gene>
    <name evidence="9" type="ORF">ASPSYDRAFT_84493</name>
</gene>